<feature type="binding site" evidence="5">
    <location>
        <position position="100"/>
    </location>
    <ligand>
        <name>5-phospho-alpha-D-ribose 1-diphosphate</name>
        <dbReference type="ChEBI" id="CHEBI:58017"/>
    </ligand>
</feature>
<dbReference type="InterPro" id="IPR035902">
    <property type="entry name" value="Nuc_phospho_transferase"/>
</dbReference>
<dbReference type="NCBIfam" id="TIGR01245">
    <property type="entry name" value="trpD"/>
    <property type="match status" value="1"/>
</dbReference>
<dbReference type="EC" id="2.4.2.18" evidence="5"/>
<keyword evidence="1 5" id="KW-0328">Glycosyltransferase</keyword>
<gene>
    <name evidence="5 8" type="primary">trpD</name>
    <name evidence="8" type="ORF">GCM10022378_21100</name>
</gene>
<feature type="binding site" evidence="5">
    <location>
        <begin position="102"/>
        <end position="105"/>
    </location>
    <ligand>
        <name>5-phospho-alpha-D-ribose 1-diphosphate</name>
        <dbReference type="ChEBI" id="CHEBI:58017"/>
    </ligand>
</feature>
<dbReference type="InterPro" id="IPR005940">
    <property type="entry name" value="Anthranilate_Pribosyl_Tfrase"/>
</dbReference>
<evidence type="ECO:0000259" key="7">
    <source>
        <dbReference type="Pfam" id="PF02885"/>
    </source>
</evidence>
<dbReference type="Pfam" id="PF00591">
    <property type="entry name" value="Glycos_transf_3"/>
    <property type="match status" value="1"/>
</dbReference>
<feature type="binding site" evidence="5">
    <location>
        <position position="123"/>
    </location>
    <ligand>
        <name>anthranilate</name>
        <dbReference type="ChEBI" id="CHEBI:16567"/>
        <label>1</label>
    </ligand>
</feature>
<keyword evidence="5" id="KW-0460">Magnesium</keyword>
<dbReference type="EMBL" id="BAABCK010000068">
    <property type="protein sequence ID" value="GAA3732587.1"/>
    <property type="molecule type" value="Genomic_DNA"/>
</dbReference>
<keyword evidence="4 5" id="KW-0057">Aromatic amino acid biosynthesis</keyword>
<dbReference type="PANTHER" id="PTHR43285">
    <property type="entry name" value="ANTHRANILATE PHOSPHORIBOSYLTRANSFERASE"/>
    <property type="match status" value="1"/>
</dbReference>
<comment type="caution">
    <text evidence="5">Lacks conserved residue(s) required for the propagation of feature annotation.</text>
</comment>
<evidence type="ECO:0000256" key="1">
    <source>
        <dbReference type="ARBA" id="ARBA00022676"/>
    </source>
</evidence>
<evidence type="ECO:0000313" key="9">
    <source>
        <dbReference type="Proteomes" id="UP001500920"/>
    </source>
</evidence>
<evidence type="ECO:0000313" key="8">
    <source>
        <dbReference type="EMBL" id="GAA3732587.1"/>
    </source>
</evidence>
<comment type="catalytic activity">
    <reaction evidence="5">
        <text>N-(5-phospho-beta-D-ribosyl)anthranilate + diphosphate = 5-phospho-alpha-D-ribose 1-diphosphate + anthranilate</text>
        <dbReference type="Rhea" id="RHEA:11768"/>
        <dbReference type="ChEBI" id="CHEBI:16567"/>
        <dbReference type="ChEBI" id="CHEBI:18277"/>
        <dbReference type="ChEBI" id="CHEBI:33019"/>
        <dbReference type="ChEBI" id="CHEBI:58017"/>
        <dbReference type="EC" id="2.4.2.18"/>
    </reaction>
</comment>
<comment type="caution">
    <text evidence="8">The sequence shown here is derived from an EMBL/GenBank/DDBJ whole genome shotgun (WGS) entry which is preliminary data.</text>
</comment>
<comment type="function">
    <text evidence="5">Catalyzes the transfer of the phosphoribosyl group of 5-phosphorylribose-1-pyrophosphate (PRPP) to anthranilate to yield N-(5'-phosphoribosyl)-anthranilate (PRA).</text>
</comment>
<feature type="domain" description="Glycosyl transferase family 3 N-terminal" evidence="7">
    <location>
        <begin position="17"/>
        <end position="77"/>
    </location>
</feature>
<organism evidence="8 9">
    <name type="scientific">Salinicoccus jeotgali</name>
    <dbReference type="NCBI Taxonomy" id="381634"/>
    <lineage>
        <taxon>Bacteria</taxon>
        <taxon>Bacillati</taxon>
        <taxon>Bacillota</taxon>
        <taxon>Bacilli</taxon>
        <taxon>Bacillales</taxon>
        <taxon>Staphylococcaceae</taxon>
        <taxon>Salinicoccus</taxon>
    </lineage>
</organism>
<feature type="binding site" evidence="5">
    <location>
        <position position="238"/>
    </location>
    <ligand>
        <name>Mg(2+)</name>
        <dbReference type="ChEBI" id="CHEBI:18420"/>
        <label>1</label>
    </ligand>
</feature>
<comment type="similarity">
    <text evidence="5">Belongs to the anthranilate phosphoribosyltransferase family.</text>
</comment>
<comment type="subunit">
    <text evidence="5">Homodimer.</text>
</comment>
<reference evidence="9" key="1">
    <citation type="journal article" date="2019" name="Int. J. Syst. Evol. Microbiol.">
        <title>The Global Catalogue of Microorganisms (GCM) 10K type strain sequencing project: providing services to taxonomists for standard genome sequencing and annotation.</title>
        <authorList>
            <consortium name="The Broad Institute Genomics Platform"/>
            <consortium name="The Broad Institute Genome Sequencing Center for Infectious Disease"/>
            <person name="Wu L."/>
            <person name="Ma J."/>
        </authorList>
    </citation>
    <scope>NUCLEOTIDE SEQUENCE [LARGE SCALE GENOMIC DNA]</scope>
    <source>
        <strain evidence="9">JCM 16981</strain>
    </source>
</reference>
<evidence type="ECO:0000256" key="2">
    <source>
        <dbReference type="ARBA" id="ARBA00022679"/>
    </source>
</evidence>
<comment type="cofactor">
    <cofactor evidence="5">
        <name>Mg(2+)</name>
        <dbReference type="ChEBI" id="CHEBI:18420"/>
    </cofactor>
    <text evidence="5">Binds 2 magnesium ions per monomer.</text>
</comment>
<dbReference type="InterPro" id="IPR036320">
    <property type="entry name" value="Glycosyl_Trfase_fam3_N_dom_sf"/>
</dbReference>
<comment type="pathway">
    <text evidence="5">Amino-acid biosynthesis; L-tryptophan biosynthesis; L-tryptophan from chorismate: step 2/5.</text>
</comment>
<accession>A0ABP7F6M0</accession>
<dbReference type="PANTHER" id="PTHR43285:SF2">
    <property type="entry name" value="ANTHRANILATE PHOSPHORIBOSYLTRANSFERASE"/>
    <property type="match status" value="1"/>
</dbReference>
<proteinExistence type="inferred from homology"/>
<feature type="binding site" evidence="5">
    <location>
        <begin position="95"/>
        <end position="96"/>
    </location>
    <ligand>
        <name>5-phospho-alpha-D-ribose 1-diphosphate</name>
        <dbReference type="ChEBI" id="CHEBI:58017"/>
    </ligand>
</feature>
<dbReference type="GO" id="GO:0016757">
    <property type="term" value="F:glycosyltransferase activity"/>
    <property type="evidence" value="ECO:0007669"/>
    <property type="project" value="UniProtKB-KW"/>
</dbReference>
<evidence type="ECO:0000256" key="4">
    <source>
        <dbReference type="ARBA" id="ARBA00023141"/>
    </source>
</evidence>
<dbReference type="HAMAP" id="MF_00211">
    <property type="entry name" value="TrpD"/>
    <property type="match status" value="1"/>
</dbReference>
<sequence>MMAEVLARTHYGSMKAHLAKLSERADLTGREMAEAVSILLTDEVSDSEIAAFLMGLKAKGETVVEITALVEVLRKHAMPILRDVPGVMDNCGTGGDGSNSFNISTTSAFVLAGAGVKVAKHGNRSVTSRTGSSDVLAELGVSLSFQPRDIDHLLDDNGITFLFAPHVHPKIKRIMKVRNDLKVPTIFNLIGPLINPVALDYQFLGVYRQDKVRTMAEVLKRLGRSRAVVINGAGGMDEASLLGENHMTILDDGKIEDMTFTPESVGLPSYTREEINGGSSAENAQILKDVLTDEATPAQRDTILLNAGIGLYCAKQAHSVQTGIEMARQSISSGHALAKLNRLVTYSKRGGL</sequence>
<name>A0ABP7F6M0_9STAP</name>
<keyword evidence="5" id="KW-0028">Amino-acid biosynthesis</keyword>
<feature type="binding site" evidence="5">
    <location>
        <position position="237"/>
    </location>
    <ligand>
        <name>Mg(2+)</name>
        <dbReference type="ChEBI" id="CHEBI:18420"/>
        <label>2</label>
    </ligand>
</feature>
<feature type="binding site" evidence="5">
    <location>
        <position position="92"/>
    </location>
    <ligand>
        <name>anthranilate</name>
        <dbReference type="ChEBI" id="CHEBI:16567"/>
        <label>1</label>
    </ligand>
</feature>
<dbReference type="Proteomes" id="UP001500920">
    <property type="component" value="Unassembled WGS sequence"/>
</dbReference>
<feature type="binding site" evidence="5">
    <location>
        <begin position="120"/>
        <end position="128"/>
    </location>
    <ligand>
        <name>5-phospho-alpha-D-ribose 1-diphosphate</name>
        <dbReference type="ChEBI" id="CHEBI:58017"/>
    </ligand>
</feature>
<dbReference type="Gene3D" id="1.20.970.10">
    <property type="entry name" value="Transferase, Pyrimidine Nucleoside Phosphorylase, Chain C"/>
    <property type="match status" value="1"/>
</dbReference>
<feature type="domain" description="Glycosyl transferase family 3" evidence="6">
    <location>
        <begin position="86"/>
        <end position="337"/>
    </location>
</feature>
<dbReference type="InterPro" id="IPR000312">
    <property type="entry name" value="Glycosyl_Trfase_fam3"/>
</dbReference>
<feature type="binding site" evidence="5">
    <location>
        <position position="178"/>
    </location>
    <ligand>
        <name>anthranilate</name>
        <dbReference type="ChEBI" id="CHEBI:16567"/>
        <label>2</label>
    </ligand>
</feature>
<evidence type="ECO:0000256" key="5">
    <source>
        <dbReference type="HAMAP-Rule" id="MF_00211"/>
    </source>
</evidence>
<keyword evidence="2 5" id="KW-0808">Transferase</keyword>
<protein>
    <recommendedName>
        <fullName evidence="5">Anthranilate phosphoribosyltransferase</fullName>
        <ecNumber evidence="5">2.4.2.18</ecNumber>
    </recommendedName>
</protein>
<keyword evidence="3 5" id="KW-0822">Tryptophan biosynthesis</keyword>
<dbReference type="SUPFAM" id="SSF52418">
    <property type="entry name" value="Nucleoside phosphorylase/phosphoribosyltransferase catalytic domain"/>
    <property type="match status" value="1"/>
</dbReference>
<keyword evidence="5" id="KW-0479">Metal-binding</keyword>
<dbReference type="Gene3D" id="3.40.1030.10">
    <property type="entry name" value="Nucleoside phosphorylase/phosphoribosyltransferase catalytic domain"/>
    <property type="match status" value="1"/>
</dbReference>
<dbReference type="InterPro" id="IPR017459">
    <property type="entry name" value="Glycosyl_Trfase_fam3_N_dom"/>
</dbReference>
<dbReference type="Pfam" id="PF02885">
    <property type="entry name" value="Glycos_trans_3N"/>
    <property type="match status" value="1"/>
</dbReference>
<evidence type="ECO:0000259" key="6">
    <source>
        <dbReference type="Pfam" id="PF00591"/>
    </source>
</evidence>
<feature type="binding site" evidence="5">
    <location>
        <position position="238"/>
    </location>
    <ligand>
        <name>Mg(2+)</name>
        <dbReference type="ChEBI" id="CHEBI:18420"/>
        <label>2</label>
    </ligand>
</feature>
<evidence type="ECO:0000256" key="3">
    <source>
        <dbReference type="ARBA" id="ARBA00022822"/>
    </source>
</evidence>
<keyword evidence="9" id="KW-1185">Reference proteome</keyword>
<feature type="binding site" evidence="5">
    <location>
        <position position="132"/>
    </location>
    <ligand>
        <name>5-phospho-alpha-D-ribose 1-diphosphate</name>
        <dbReference type="ChEBI" id="CHEBI:58017"/>
    </ligand>
</feature>
<dbReference type="SUPFAM" id="SSF47648">
    <property type="entry name" value="Nucleoside phosphorylase/phosphoribosyltransferase N-terminal domain"/>
    <property type="match status" value="1"/>
</dbReference>
<feature type="binding site" evidence="5">
    <location>
        <position position="104"/>
    </location>
    <ligand>
        <name>Mg(2+)</name>
        <dbReference type="ChEBI" id="CHEBI:18420"/>
        <label>1</label>
    </ligand>
</feature>
<feature type="binding site" evidence="5">
    <location>
        <position position="92"/>
    </location>
    <ligand>
        <name>5-phospho-alpha-D-ribose 1-diphosphate</name>
        <dbReference type="ChEBI" id="CHEBI:58017"/>
    </ligand>
</feature>